<organism evidence="1 2">
    <name type="scientific">Vaccinium darrowii</name>
    <dbReference type="NCBI Taxonomy" id="229202"/>
    <lineage>
        <taxon>Eukaryota</taxon>
        <taxon>Viridiplantae</taxon>
        <taxon>Streptophyta</taxon>
        <taxon>Embryophyta</taxon>
        <taxon>Tracheophyta</taxon>
        <taxon>Spermatophyta</taxon>
        <taxon>Magnoliopsida</taxon>
        <taxon>eudicotyledons</taxon>
        <taxon>Gunneridae</taxon>
        <taxon>Pentapetalae</taxon>
        <taxon>asterids</taxon>
        <taxon>Ericales</taxon>
        <taxon>Ericaceae</taxon>
        <taxon>Vaccinioideae</taxon>
        <taxon>Vaccinieae</taxon>
        <taxon>Vaccinium</taxon>
    </lineage>
</organism>
<evidence type="ECO:0000313" key="1">
    <source>
        <dbReference type="EMBL" id="KAH7857898.1"/>
    </source>
</evidence>
<protein>
    <submittedName>
        <fullName evidence="1">Uncharacterized protein</fullName>
    </submittedName>
</protein>
<dbReference type="EMBL" id="CM037153">
    <property type="protein sequence ID" value="KAH7857898.1"/>
    <property type="molecule type" value="Genomic_DNA"/>
</dbReference>
<keyword evidence="2" id="KW-1185">Reference proteome</keyword>
<comment type="caution">
    <text evidence="1">The sequence shown here is derived from an EMBL/GenBank/DDBJ whole genome shotgun (WGS) entry which is preliminary data.</text>
</comment>
<name>A0ACB7YWN3_9ERIC</name>
<evidence type="ECO:0000313" key="2">
    <source>
        <dbReference type="Proteomes" id="UP000828048"/>
    </source>
</evidence>
<reference evidence="1 2" key="1">
    <citation type="journal article" date="2021" name="Hortic Res">
        <title>High-quality reference genome and annotation aids understanding of berry development for evergreen blueberry (Vaccinium darrowii).</title>
        <authorList>
            <person name="Yu J."/>
            <person name="Hulse-Kemp A.M."/>
            <person name="Babiker E."/>
            <person name="Staton M."/>
        </authorList>
    </citation>
    <scope>NUCLEOTIDE SEQUENCE [LARGE SCALE GENOMIC DNA]</scope>
    <source>
        <strain evidence="2">cv. NJ 8807/NJ 8810</strain>
        <tissue evidence="1">Young leaf</tissue>
    </source>
</reference>
<gene>
    <name evidence="1" type="ORF">Vadar_017717</name>
</gene>
<proteinExistence type="predicted"/>
<sequence>MEEEIKAEFEKSGFTLDDEQEVLQKCLTFCIQYKRSPSDLVSSWEVFSLNRQLELTVKNAYMDAFLLHLQDEQKEAIIKKESGLHFYSNDLDMILSDDHEDTKEGILGTPADRSDTLCPEPLDSIHKINGDSFSSGKPPETVTPFGQRKSKFVVQSTLNDLPNTENIKKEEDNGNSEDYVIMRVQPSARCSLVIHGSQLEPGCRFMYDKIEDKFNFLENRIRKHATALVASGLCEEVKDPTVASQESIFAVGMICCDEEGRLKEKPVLLQSSVEHSEGQRVRLDLQKLGQFSIFPGQVVGVEGYNPSGHCLIASKLIDCVPMSVPVPSDEDLHPTKKQAIDQEFQLTDPSMLGELSMIIAAGPFTTIDNLFFEPLAELLAYARRKQPQLLLLLGPFIDSEHPEIKKGTVNRTFDEIFRTEILERLQDYVEYMGSAARVILVPSVRDANHDFVFPQPAFDIQQTDLKHKITCLSNPGIFSANEIKIGCCTVDILKQLSGEEISRNPLGGSKQRMSRLANHLLSQRSFYPLYPPMEGTPLDFSLAPEALQISHVPDILILSSDLAHFVKVLSVGDKNEGEEQTKCVCVNPGRLSRGEGAGFFVELNYHQNPDSTVASVISI</sequence>
<accession>A0ACB7YWN3</accession>
<dbReference type="Proteomes" id="UP000828048">
    <property type="component" value="Chromosome 3"/>
</dbReference>